<reference evidence="6" key="1">
    <citation type="submission" date="2016-03" db="EMBL/GenBank/DDBJ databases">
        <title>Mechanisms controlling the formation of the plant cell surface in tip-growing cells are functionally conserved among land plants.</title>
        <authorList>
            <person name="Honkanen S."/>
            <person name="Jones V.A."/>
            <person name="Morieri G."/>
            <person name="Champion C."/>
            <person name="Hetherington A.J."/>
            <person name="Kelly S."/>
            <person name="Saint-Marcoux D."/>
            <person name="Proust H."/>
            <person name="Prescott H."/>
            <person name="Dolan L."/>
        </authorList>
    </citation>
    <scope>NUCLEOTIDE SEQUENCE [LARGE SCALE GENOMIC DNA]</scope>
    <source>
        <tissue evidence="6">Whole gametophyte</tissue>
    </source>
</reference>
<name>A0A176W5F3_MARPO</name>
<evidence type="ECO:0000259" key="5">
    <source>
        <dbReference type="PROSITE" id="PS51514"/>
    </source>
</evidence>
<dbReference type="InterPro" id="IPR044532">
    <property type="entry name" value="BRX-like"/>
</dbReference>
<evidence type="ECO:0000256" key="1">
    <source>
        <dbReference type="ARBA" id="ARBA00004123"/>
    </source>
</evidence>
<dbReference type="InterPro" id="IPR013591">
    <property type="entry name" value="Brevis_radix_dom"/>
</dbReference>
<protein>
    <recommendedName>
        <fullName evidence="5">BRX domain-containing protein</fullName>
    </recommendedName>
</protein>
<proteinExistence type="inferred from homology"/>
<comment type="caution">
    <text evidence="6">The sequence shown here is derived from an EMBL/GenBank/DDBJ whole genome shotgun (WGS) entry which is preliminary data.</text>
</comment>
<comment type="subcellular location">
    <subcellularLocation>
        <location evidence="1">Nucleus</location>
    </subcellularLocation>
</comment>
<feature type="domain" description="BRX" evidence="5">
    <location>
        <begin position="268"/>
        <end position="323"/>
    </location>
</feature>
<keyword evidence="3" id="KW-0539">Nucleus</keyword>
<dbReference type="AlphaFoldDB" id="A0A176W5F3"/>
<dbReference type="Pfam" id="PF08381">
    <property type="entry name" value="BRX"/>
    <property type="match status" value="2"/>
</dbReference>
<dbReference type="GO" id="GO:0005634">
    <property type="term" value="C:nucleus"/>
    <property type="evidence" value="ECO:0007669"/>
    <property type="project" value="UniProtKB-SubCell"/>
</dbReference>
<feature type="domain" description="BRX" evidence="5">
    <location>
        <begin position="151"/>
        <end position="206"/>
    </location>
</feature>
<evidence type="ECO:0000313" key="6">
    <source>
        <dbReference type="EMBL" id="OAE27436.1"/>
    </source>
</evidence>
<feature type="region of interest" description="Disordered" evidence="4">
    <location>
        <begin position="60"/>
        <end position="115"/>
    </location>
</feature>
<dbReference type="PROSITE" id="PS51514">
    <property type="entry name" value="BRX"/>
    <property type="match status" value="2"/>
</dbReference>
<comment type="similarity">
    <text evidence="2">Belongs to the BRX family.</text>
</comment>
<dbReference type="Proteomes" id="UP000077202">
    <property type="component" value="Unassembled WGS sequence"/>
</dbReference>
<organism evidence="6 7">
    <name type="scientific">Marchantia polymorpha subsp. ruderalis</name>
    <dbReference type="NCBI Taxonomy" id="1480154"/>
    <lineage>
        <taxon>Eukaryota</taxon>
        <taxon>Viridiplantae</taxon>
        <taxon>Streptophyta</taxon>
        <taxon>Embryophyta</taxon>
        <taxon>Marchantiophyta</taxon>
        <taxon>Marchantiopsida</taxon>
        <taxon>Marchantiidae</taxon>
        <taxon>Marchantiales</taxon>
        <taxon>Marchantiaceae</taxon>
        <taxon>Marchantia</taxon>
    </lineage>
</organism>
<evidence type="ECO:0000256" key="2">
    <source>
        <dbReference type="ARBA" id="ARBA00009057"/>
    </source>
</evidence>
<evidence type="ECO:0000313" key="7">
    <source>
        <dbReference type="Proteomes" id="UP000077202"/>
    </source>
</evidence>
<keyword evidence="7" id="KW-1185">Reference proteome</keyword>
<dbReference type="PANTHER" id="PTHR46058:SF2">
    <property type="entry name" value="PROTEIN BREVIS RADIX-LIKE 3"/>
    <property type="match status" value="1"/>
</dbReference>
<dbReference type="PANTHER" id="PTHR46058">
    <property type="entry name" value="PROTEIN BREVIS RADIX-LIKE 1"/>
    <property type="match status" value="1"/>
</dbReference>
<evidence type="ECO:0000256" key="4">
    <source>
        <dbReference type="SAM" id="MobiDB-lite"/>
    </source>
</evidence>
<accession>A0A176W5F3</accession>
<sequence length="437" mass="49501">MVQEIIGYHESRFKDVEPRWDATATCISFHQLKQMASRFTAGALYKNCRPGCVQVTRHDMPNGNPVVHPSSDEAHETHSPQFSLKSYKIDDRARTPGRQDPCSTPEITDFKGTPLKSVRPLRRIQSQSALSDDGSVYGTPSPVTVVKGVDSEWVAQVEPGVYITFFSSPDGFNDLKRIKFSRNMYSKEQAESWWTQNCAMVRELYNVRPPSSTAVDDDRFSSGYATPDAYSNSHKSPCHSYNGDYQLTKRKVATDARSITSEKSETGNEWVEQDEPGVYLTIIYVQGVGKQLKRVRFSRDKYSEAEASLWWDQNKQRVYASWFRESAHLCFCDVHILPPGRHISFPGLDAGPSGGFYWRHFAGRMQRLGRCLGLADNYVTAVAPWIIITEVRGEFQSQTLPCLKHLKCYIKIEEPCLLPDFLGSCGHTGVMLKRIRA</sequence>
<dbReference type="EMBL" id="LVLJ01001899">
    <property type="protein sequence ID" value="OAE27436.1"/>
    <property type="molecule type" value="Genomic_DNA"/>
</dbReference>
<evidence type="ECO:0000256" key="3">
    <source>
        <dbReference type="ARBA" id="ARBA00023242"/>
    </source>
</evidence>
<gene>
    <name evidence="6" type="ORF">AXG93_3911s1180</name>
</gene>